<proteinExistence type="predicted"/>
<dbReference type="PANTHER" id="PTHR45913">
    <property type="entry name" value="EPM2A-INTERACTING PROTEIN 1"/>
    <property type="match status" value="1"/>
</dbReference>
<dbReference type="EMBL" id="JAKMXF010000004">
    <property type="protein sequence ID" value="KAI6661853.1"/>
    <property type="molecule type" value="Genomic_DNA"/>
</dbReference>
<comment type="caution">
    <text evidence="1">The sequence shown here is derived from an EMBL/GenBank/DDBJ whole genome shotgun (WGS) entry which is preliminary data.</text>
</comment>
<dbReference type="PANTHER" id="PTHR45913:SF5">
    <property type="entry name" value="GENERAL TRANSCRIPTION FACTOR II-I REPEAT DOMAIN-CONTAINING PROTEIN 2A-LIKE PROTEIN"/>
    <property type="match status" value="1"/>
</dbReference>
<reference evidence="1 2" key="1">
    <citation type="journal article" date="2023" name="BMC Biol.">
        <title>The compact genome of the sponge Oopsacas minuta (Hexactinellida) is lacking key metazoan core genes.</title>
        <authorList>
            <person name="Santini S."/>
            <person name="Schenkelaars Q."/>
            <person name="Jourda C."/>
            <person name="Duchesne M."/>
            <person name="Belahbib H."/>
            <person name="Rocher C."/>
            <person name="Selva M."/>
            <person name="Riesgo A."/>
            <person name="Vervoort M."/>
            <person name="Leys S.P."/>
            <person name="Kodjabachian L."/>
            <person name="Le Bivic A."/>
            <person name="Borchiellini C."/>
            <person name="Claverie J.M."/>
            <person name="Renard E."/>
        </authorList>
    </citation>
    <scope>NUCLEOTIDE SEQUENCE [LARGE SCALE GENOMIC DNA]</scope>
    <source>
        <strain evidence="1">SPO-2</strain>
    </source>
</reference>
<organism evidence="1 2">
    <name type="scientific">Oopsacas minuta</name>
    <dbReference type="NCBI Taxonomy" id="111878"/>
    <lineage>
        <taxon>Eukaryota</taxon>
        <taxon>Metazoa</taxon>
        <taxon>Porifera</taxon>
        <taxon>Hexactinellida</taxon>
        <taxon>Hexasterophora</taxon>
        <taxon>Lyssacinosida</taxon>
        <taxon>Leucopsacidae</taxon>
        <taxon>Oopsacas</taxon>
    </lineage>
</organism>
<evidence type="ECO:0000313" key="1">
    <source>
        <dbReference type="EMBL" id="KAI6661853.1"/>
    </source>
</evidence>
<keyword evidence="2" id="KW-1185">Reference proteome</keyword>
<sequence>MFSCYIVLQKIVEKCKPFSDGEFIKECMVACAMKLCPKEKQKFEDVSLSRQKVILRIVDMAGGSTEQLTIVGKKFEYFSLALDESTDISGTSQLLIFVHGVNDDLQ</sequence>
<evidence type="ECO:0000313" key="2">
    <source>
        <dbReference type="Proteomes" id="UP001165289"/>
    </source>
</evidence>
<accession>A0AAV7KM79</accession>
<protein>
    <submittedName>
        <fullName evidence="1">General transcription factor II-I repeat domain-containing protein 2-like</fullName>
    </submittedName>
</protein>
<dbReference type="Proteomes" id="UP001165289">
    <property type="component" value="Unassembled WGS sequence"/>
</dbReference>
<dbReference type="AlphaFoldDB" id="A0AAV7KM79"/>
<gene>
    <name evidence="1" type="ORF">LOD99_9736</name>
</gene>
<name>A0AAV7KM79_9METZ</name>